<evidence type="ECO:0008006" key="5">
    <source>
        <dbReference type="Google" id="ProtNLM"/>
    </source>
</evidence>
<evidence type="ECO:0000256" key="2">
    <source>
        <dbReference type="SAM" id="SignalP"/>
    </source>
</evidence>
<feature type="chain" id="PRO_5046149218" description="Pre-toxin TG domain-containing protein" evidence="2">
    <location>
        <begin position="30"/>
        <end position="337"/>
    </location>
</feature>
<organism evidence="3 4">
    <name type="scientific">Fictibacillus nanhaiensis</name>
    <dbReference type="NCBI Taxonomy" id="742169"/>
    <lineage>
        <taxon>Bacteria</taxon>
        <taxon>Bacillati</taxon>
        <taxon>Bacillota</taxon>
        <taxon>Bacilli</taxon>
        <taxon>Bacillales</taxon>
        <taxon>Fictibacillaceae</taxon>
        <taxon>Fictibacillus</taxon>
    </lineage>
</organism>
<sequence>MKIKLRPFLASCAVMVLLLIQFTPMVAYATITPWEGNPWEGNEWNKNSWDGVTWESEEWEKDGFSSDPNTSTDSSSPKDNDSKEVNETKKIDKDDKGSSDFKIYDGLKFAGTMINESFVFAKDMLRSQDLGELTDVKSIQNMKVFGWDAALLGIKTISQGTFIETPSDFAYDSRDIIKNAEPARKALINSWSVITNSKTIEKLSGKFGGQIARVSPIEEKRTSKIVGRLSLGTAATGTVLSSIDAYKSFKGGKNADGVINTGSAFMNAGIVLASAPHPLVKAASPFVGAVGVGLYATGMLYKKSKTISSGYKKSKKLLNKAGGKLKRGIKSLGAIFG</sequence>
<feature type="region of interest" description="Disordered" evidence="1">
    <location>
        <begin position="60"/>
        <end position="96"/>
    </location>
</feature>
<feature type="compositionally biased region" description="Low complexity" evidence="1">
    <location>
        <begin position="65"/>
        <end position="75"/>
    </location>
</feature>
<dbReference type="EMBL" id="JAFHKR010000035">
    <property type="protein sequence ID" value="MBN3553062.1"/>
    <property type="molecule type" value="Genomic_DNA"/>
</dbReference>
<name>A0ABS2ZNZ7_9BACL</name>
<evidence type="ECO:0000256" key="1">
    <source>
        <dbReference type="SAM" id="MobiDB-lite"/>
    </source>
</evidence>
<protein>
    <recommendedName>
        <fullName evidence="5">Pre-toxin TG domain-containing protein</fullName>
    </recommendedName>
</protein>
<dbReference type="Proteomes" id="UP001296923">
    <property type="component" value="Unassembled WGS sequence"/>
</dbReference>
<proteinExistence type="predicted"/>
<dbReference type="RefSeq" id="WP_205724311.1">
    <property type="nucleotide sequence ID" value="NZ_JAFHKR010000035.1"/>
</dbReference>
<accession>A0ABS2ZNZ7</accession>
<keyword evidence="4" id="KW-1185">Reference proteome</keyword>
<feature type="compositionally biased region" description="Basic and acidic residues" evidence="1">
    <location>
        <begin position="76"/>
        <end position="96"/>
    </location>
</feature>
<gene>
    <name evidence="3" type="ORF">JYA63_02165</name>
</gene>
<reference evidence="3 4" key="1">
    <citation type="submission" date="2021-01" db="EMBL/GenBank/DDBJ databases">
        <title>Genome Sequencing of Type Strains.</title>
        <authorList>
            <person name="Lemaire J.F."/>
            <person name="Inderbitzin P."/>
            <person name="Collins S.B."/>
            <person name="Wespe N."/>
            <person name="Knight-Connoni V."/>
        </authorList>
    </citation>
    <scope>NUCLEOTIDE SEQUENCE [LARGE SCALE GENOMIC DNA]</scope>
    <source>
        <strain evidence="3 4">DSM 23009</strain>
    </source>
</reference>
<feature type="signal peptide" evidence="2">
    <location>
        <begin position="1"/>
        <end position="29"/>
    </location>
</feature>
<evidence type="ECO:0000313" key="3">
    <source>
        <dbReference type="EMBL" id="MBN3553062.1"/>
    </source>
</evidence>
<evidence type="ECO:0000313" key="4">
    <source>
        <dbReference type="Proteomes" id="UP001296923"/>
    </source>
</evidence>
<keyword evidence="2" id="KW-0732">Signal</keyword>
<comment type="caution">
    <text evidence="3">The sequence shown here is derived from an EMBL/GenBank/DDBJ whole genome shotgun (WGS) entry which is preliminary data.</text>
</comment>